<dbReference type="Proteomes" id="UP000238916">
    <property type="component" value="Unassembled WGS sequence"/>
</dbReference>
<gene>
    <name evidence="1" type="ORF">SBF1_7090003</name>
</gene>
<evidence type="ECO:0000313" key="1">
    <source>
        <dbReference type="EMBL" id="SPF53851.1"/>
    </source>
</evidence>
<proteinExistence type="predicted"/>
<reference evidence="2" key="1">
    <citation type="submission" date="2018-02" db="EMBL/GenBank/DDBJ databases">
        <authorList>
            <person name="Hausmann B."/>
        </authorList>
    </citation>
    <scope>NUCLEOTIDE SEQUENCE [LARGE SCALE GENOMIC DNA]</scope>
    <source>
        <strain evidence="2">Peat soil MAG SbF1</strain>
    </source>
</reference>
<dbReference type="AlphaFoldDB" id="A0A2U3LPJ3"/>
<sequence>MALILMHEAQTALDGETSRVIMTSIIRCCIGYINERRG</sequence>
<protein>
    <submittedName>
        <fullName evidence="1">Uncharacterized protein</fullName>
    </submittedName>
</protein>
<dbReference type="EMBL" id="OMOF01000678">
    <property type="protein sequence ID" value="SPF53851.1"/>
    <property type="molecule type" value="Genomic_DNA"/>
</dbReference>
<name>A0A2U3LPJ3_9FIRM</name>
<evidence type="ECO:0000313" key="2">
    <source>
        <dbReference type="Proteomes" id="UP000238916"/>
    </source>
</evidence>
<accession>A0A2U3LPJ3</accession>
<organism evidence="1 2">
    <name type="scientific">Candidatus Desulfosporosinus infrequens</name>
    <dbReference type="NCBI Taxonomy" id="2043169"/>
    <lineage>
        <taxon>Bacteria</taxon>
        <taxon>Bacillati</taxon>
        <taxon>Bacillota</taxon>
        <taxon>Clostridia</taxon>
        <taxon>Eubacteriales</taxon>
        <taxon>Desulfitobacteriaceae</taxon>
        <taxon>Desulfosporosinus</taxon>
    </lineage>
</organism>